<feature type="domain" description="ATP-grasp" evidence="2">
    <location>
        <begin position="207"/>
        <end position="440"/>
    </location>
</feature>
<name>A0A6I6DFX0_9FIRM</name>
<protein>
    <recommendedName>
        <fullName evidence="2">ATP-grasp domain-containing protein</fullName>
    </recommendedName>
</protein>
<dbReference type="PROSITE" id="PS50975">
    <property type="entry name" value="ATP_GRASP"/>
    <property type="match status" value="1"/>
</dbReference>
<dbReference type="InterPro" id="IPR011761">
    <property type="entry name" value="ATP-grasp"/>
</dbReference>
<dbReference type="Gene3D" id="3.30.470.20">
    <property type="entry name" value="ATP-grasp fold, B domain"/>
    <property type="match status" value="1"/>
</dbReference>
<sequence>MNLIGKLFISPHLRDSLEIPIQSEINVRVGSLIVRTRLIIREGNKKSYMLSPELNKALLLKTRKKYKIRYDHQNNIVHIGPTIGILAISLPNKNEFDPKGVQAELIYLSNIAKNYLGQVYIFTPNSIDWSSKTTKGYVYKYIRPHYGVWTSARYPLPDVVYDRITTRRSESKTSIQKTKDNLMSLPYLKYFNPSFLDKWKVHQVLDSNPQLNDYLPETYSFSKENIESMIQKYSTLYLKPIHGSLGKGIIKLTKDKSGKLHYIIHRTGRIRGKADNIEEFIKKTKKSHGNRPYIVQQGINLAKYKGAPFDIRIIFQKNSKGNWQISKKFARVAPRGSSISNLSSGGKVQTTKKTFRYLFNKKDTIEARNKEIKNMCLKIAKTIENSYDGTFGELGLDIGIDIKGHPWLIEVNSKPRKTTETVFSKIIVKNTFKRPIEFSIYLAGFCK</sequence>
<dbReference type="EMBL" id="CP046457">
    <property type="protein sequence ID" value="QGT99320.1"/>
    <property type="molecule type" value="Genomic_DNA"/>
</dbReference>
<proteinExistence type="predicted"/>
<reference evidence="4" key="1">
    <citation type="journal article" date="2019" name="Microbiology">
        <title>Complete Genome Sequence of an Uncultured Bacterium of the Candidate Phylum Bipolaricaulota.</title>
        <authorList>
            <person name="Kadnikov V.V."/>
            <person name="Mardanov A.V."/>
            <person name="Beletsky A.V."/>
            <person name="Frank Y.A."/>
            <person name="Karnachuk O.V."/>
            <person name="Ravin N.V."/>
        </authorList>
    </citation>
    <scope>NUCLEOTIDE SEQUENCE [LARGE SCALE GENOMIC DNA]</scope>
</reference>
<dbReference type="GO" id="GO:0046872">
    <property type="term" value="F:metal ion binding"/>
    <property type="evidence" value="ECO:0007669"/>
    <property type="project" value="InterPro"/>
</dbReference>
<dbReference type="Proteomes" id="UP000426444">
    <property type="component" value="Chromosome"/>
</dbReference>
<dbReference type="KEGG" id="salq:SYNTR_0727"/>
<gene>
    <name evidence="3" type="ORF">SYNTR_0727</name>
</gene>
<keyword evidence="4" id="KW-1185">Reference proteome</keyword>
<dbReference type="Pfam" id="PF14398">
    <property type="entry name" value="ATPgrasp_YheCD"/>
    <property type="match status" value="1"/>
</dbReference>
<accession>A0A6I6DFX0</accession>
<dbReference type="OrthoDB" id="1809801at2"/>
<dbReference type="GO" id="GO:0005524">
    <property type="term" value="F:ATP binding"/>
    <property type="evidence" value="ECO:0007669"/>
    <property type="project" value="UniProtKB-UniRule"/>
</dbReference>
<dbReference type="AlphaFoldDB" id="A0A6I6DFX0"/>
<keyword evidence="1" id="KW-0547">Nucleotide-binding</keyword>
<dbReference type="RefSeq" id="WP_156203230.1">
    <property type="nucleotide sequence ID" value="NZ_CP046457.1"/>
</dbReference>
<evidence type="ECO:0000259" key="2">
    <source>
        <dbReference type="PROSITE" id="PS50975"/>
    </source>
</evidence>
<evidence type="ECO:0000313" key="4">
    <source>
        <dbReference type="Proteomes" id="UP000426444"/>
    </source>
</evidence>
<organism evidence="3 4">
    <name type="scientific">Candidatus Syntrophocurvum alkaliphilum</name>
    <dbReference type="NCBI Taxonomy" id="2293317"/>
    <lineage>
        <taxon>Bacteria</taxon>
        <taxon>Bacillati</taxon>
        <taxon>Bacillota</taxon>
        <taxon>Clostridia</taxon>
        <taxon>Eubacteriales</taxon>
        <taxon>Syntrophomonadaceae</taxon>
        <taxon>Candidatus Syntrophocurvum</taxon>
    </lineage>
</organism>
<dbReference type="InterPro" id="IPR026838">
    <property type="entry name" value="YheC/D"/>
</dbReference>
<dbReference type="SUPFAM" id="SSF56059">
    <property type="entry name" value="Glutathione synthetase ATP-binding domain-like"/>
    <property type="match status" value="1"/>
</dbReference>
<evidence type="ECO:0000256" key="1">
    <source>
        <dbReference type="PROSITE-ProRule" id="PRU00409"/>
    </source>
</evidence>
<evidence type="ECO:0000313" key="3">
    <source>
        <dbReference type="EMBL" id="QGT99320.1"/>
    </source>
</evidence>
<keyword evidence="1" id="KW-0067">ATP-binding</keyword>